<reference evidence="12" key="1">
    <citation type="submission" date="2021-02" db="EMBL/GenBank/DDBJ databases">
        <title>Taxonomy, biology and ecology of Rhodococcus bacteria occurring in California pistachio and other woody hosts as revealed by genome sequence analyses.</title>
        <authorList>
            <person name="Riely B."/>
            <person name="Gai Y."/>
        </authorList>
    </citation>
    <scope>NUCLEOTIDE SEQUENCE</scope>
    <source>
        <strain evidence="12">BP-295</strain>
    </source>
</reference>
<evidence type="ECO:0000313" key="13">
    <source>
        <dbReference type="Proteomes" id="UP001195196"/>
    </source>
</evidence>
<dbReference type="InterPro" id="IPR000719">
    <property type="entry name" value="Prot_kinase_dom"/>
</dbReference>
<dbReference type="RefSeq" id="WP_204717958.1">
    <property type="nucleotide sequence ID" value="NZ_JAFFGU010000004.1"/>
</dbReference>
<keyword evidence="9" id="KW-0472">Membrane</keyword>
<feature type="binding site" evidence="7">
    <location>
        <position position="44"/>
    </location>
    <ligand>
        <name>ATP</name>
        <dbReference type="ChEBI" id="CHEBI:30616"/>
    </ligand>
</feature>
<accession>A0AAW4G5B0</accession>
<evidence type="ECO:0000259" key="11">
    <source>
        <dbReference type="PROSITE" id="PS50072"/>
    </source>
</evidence>
<dbReference type="InterPro" id="IPR002130">
    <property type="entry name" value="Cyclophilin-type_PPIase_dom"/>
</dbReference>
<feature type="region of interest" description="Disordered" evidence="8">
    <location>
        <begin position="560"/>
        <end position="588"/>
    </location>
</feature>
<keyword evidence="3" id="KW-0808">Transferase</keyword>
<protein>
    <recommendedName>
        <fullName evidence="1">non-specific serine/threonine protein kinase</fullName>
        <ecNumber evidence="1">2.7.11.1</ecNumber>
    </recommendedName>
</protein>
<evidence type="ECO:0000256" key="9">
    <source>
        <dbReference type="SAM" id="Phobius"/>
    </source>
</evidence>
<dbReference type="GO" id="GO:0004674">
    <property type="term" value="F:protein serine/threonine kinase activity"/>
    <property type="evidence" value="ECO:0007669"/>
    <property type="project" value="UniProtKB-KW"/>
</dbReference>
<evidence type="ECO:0000256" key="1">
    <source>
        <dbReference type="ARBA" id="ARBA00012513"/>
    </source>
</evidence>
<dbReference type="Gene3D" id="2.40.100.10">
    <property type="entry name" value="Cyclophilin-like"/>
    <property type="match status" value="1"/>
</dbReference>
<evidence type="ECO:0000256" key="6">
    <source>
        <dbReference type="ARBA" id="ARBA00022840"/>
    </source>
</evidence>
<dbReference type="Gene3D" id="1.10.510.10">
    <property type="entry name" value="Transferase(Phosphotransferase) domain 1"/>
    <property type="match status" value="1"/>
</dbReference>
<keyword evidence="5 12" id="KW-0418">Kinase</keyword>
<feature type="compositionally biased region" description="Polar residues" evidence="8">
    <location>
        <begin position="402"/>
        <end position="415"/>
    </location>
</feature>
<evidence type="ECO:0000256" key="8">
    <source>
        <dbReference type="SAM" id="MobiDB-lite"/>
    </source>
</evidence>
<feature type="transmembrane region" description="Helical" evidence="9">
    <location>
        <begin position="430"/>
        <end position="452"/>
    </location>
</feature>
<evidence type="ECO:0000256" key="4">
    <source>
        <dbReference type="ARBA" id="ARBA00022741"/>
    </source>
</evidence>
<feature type="region of interest" description="Disordered" evidence="8">
    <location>
        <begin position="266"/>
        <end position="426"/>
    </location>
</feature>
<dbReference type="SUPFAM" id="SSF50891">
    <property type="entry name" value="Cyclophilin-like"/>
    <property type="match status" value="1"/>
</dbReference>
<dbReference type="InterPro" id="IPR017441">
    <property type="entry name" value="Protein_kinase_ATP_BS"/>
</dbReference>
<dbReference type="InterPro" id="IPR008271">
    <property type="entry name" value="Ser/Thr_kinase_AS"/>
</dbReference>
<dbReference type="SMART" id="SM00220">
    <property type="entry name" value="S_TKc"/>
    <property type="match status" value="1"/>
</dbReference>
<dbReference type="EMBL" id="JAFFGU010000004">
    <property type="protein sequence ID" value="MBM7278250.1"/>
    <property type="molecule type" value="Genomic_DNA"/>
</dbReference>
<keyword evidence="2" id="KW-0723">Serine/threonine-protein kinase</keyword>
<dbReference type="GO" id="GO:0005524">
    <property type="term" value="F:ATP binding"/>
    <property type="evidence" value="ECO:0007669"/>
    <property type="project" value="UniProtKB-UniRule"/>
</dbReference>
<dbReference type="Pfam" id="PF00160">
    <property type="entry name" value="Pro_isomerase"/>
    <property type="match status" value="1"/>
</dbReference>
<feature type="compositionally biased region" description="Pro residues" evidence="8">
    <location>
        <begin position="279"/>
        <end position="318"/>
    </location>
</feature>
<evidence type="ECO:0000313" key="12">
    <source>
        <dbReference type="EMBL" id="MBM7278250.1"/>
    </source>
</evidence>
<dbReference type="PANTHER" id="PTHR43289:SF6">
    <property type="entry name" value="SERINE_THREONINE-PROTEIN KINASE NEKL-3"/>
    <property type="match status" value="1"/>
</dbReference>
<feature type="domain" description="Protein kinase" evidence="10">
    <location>
        <begin position="15"/>
        <end position="264"/>
    </location>
</feature>
<dbReference type="Gene3D" id="3.30.200.20">
    <property type="entry name" value="Phosphorylase Kinase, domain 1"/>
    <property type="match status" value="1"/>
</dbReference>
<keyword evidence="9" id="KW-1133">Transmembrane helix</keyword>
<dbReference type="PROSITE" id="PS00108">
    <property type="entry name" value="PROTEIN_KINASE_ST"/>
    <property type="match status" value="1"/>
</dbReference>
<comment type="caution">
    <text evidence="12">The sequence shown here is derived from an EMBL/GenBank/DDBJ whole genome shotgun (WGS) entry which is preliminary data.</text>
</comment>
<keyword evidence="6 7" id="KW-0067">ATP-binding</keyword>
<evidence type="ECO:0000256" key="2">
    <source>
        <dbReference type="ARBA" id="ARBA00022527"/>
    </source>
</evidence>
<feature type="compositionally biased region" description="Low complexity" evidence="8">
    <location>
        <begin position="361"/>
        <end position="391"/>
    </location>
</feature>
<evidence type="ECO:0000256" key="3">
    <source>
        <dbReference type="ARBA" id="ARBA00022679"/>
    </source>
</evidence>
<dbReference type="InterPro" id="IPR029000">
    <property type="entry name" value="Cyclophilin-like_dom_sf"/>
</dbReference>
<sequence>MTDPSSRAGTTLGPYRIDRLLGRGGMGEVYEAYDTGKERRVALKVLPPHLVHDKDFRERFERESKTAAKLSDPHVIPIHDWGETDGVLFIDMRLVDGQDLRKVLGSGPLPPDRAVRILGQVAAALDAAHRDGLVHRDIKPDNILVDADDFAYLVDFGIAQGTTDSRLTQVGTALGTLAYMAPERFGDEPAGPDSDNYALACVLYECVTGQTPFPAKTDQGLMTAHITKPPPQTGGPLDPVIARGLAKDPTQRFPSARELIHAASEALAGRASTSATRPQTPPAEQAPPTVVPQPIPPAGLHPRPQAPLPPQSPPPAAHPTPGGSMASDPTMVRGLGSGPNVHGSPHAPSPAGGYGPPPGASGPQGFSGPQFHSGPSRSGSQSHSGPRSYSGPQAFSGPQAYSGAQSFSGPNQWGGTPTPPPRKSNTGRNIAIAIGVGVVVIALAVTGLVVALSRGGDDSPDPDTSNQAMPAGTVACNYPARTVVGGITQPAPASTQPNTGTVDAQIPIAAQGTITMTLNRAEAPCNVGAMVSLIKSGFYDGSKCHRASAKYLICGSSGGKEGTNPGWTSPDELPRDLPSAGTDSNGIPQVTYPRGAVGILDLPDDEGATGSTTFFMLADDTDLPLTYSIVGTMDPSGLAVLDKIVAGGFTPAKPGAQSGPPNQNLLIQKATVSE</sequence>
<evidence type="ECO:0000259" key="10">
    <source>
        <dbReference type="PROSITE" id="PS50011"/>
    </source>
</evidence>
<dbReference type="AlphaFoldDB" id="A0AAW4G5B0"/>
<dbReference type="InterPro" id="IPR011009">
    <property type="entry name" value="Kinase-like_dom_sf"/>
</dbReference>
<keyword evidence="9" id="KW-0812">Transmembrane</keyword>
<dbReference type="CDD" id="cd14014">
    <property type="entry name" value="STKc_PknB_like"/>
    <property type="match status" value="1"/>
</dbReference>
<feature type="domain" description="PPIase cyclophilin-type" evidence="11">
    <location>
        <begin position="501"/>
        <end position="672"/>
    </location>
</feature>
<keyword evidence="4 7" id="KW-0547">Nucleotide-binding</keyword>
<dbReference type="PROSITE" id="PS50011">
    <property type="entry name" value="PROTEIN_KINASE_DOM"/>
    <property type="match status" value="1"/>
</dbReference>
<name>A0AAW4G5B0_GORRU</name>
<gene>
    <name evidence="12" type="ORF">JTZ10_10795</name>
</gene>
<dbReference type="Pfam" id="PF00069">
    <property type="entry name" value="Pkinase"/>
    <property type="match status" value="1"/>
</dbReference>
<dbReference type="SUPFAM" id="SSF56112">
    <property type="entry name" value="Protein kinase-like (PK-like)"/>
    <property type="match status" value="1"/>
</dbReference>
<evidence type="ECO:0000256" key="5">
    <source>
        <dbReference type="ARBA" id="ARBA00022777"/>
    </source>
</evidence>
<dbReference type="PANTHER" id="PTHR43289">
    <property type="entry name" value="MITOGEN-ACTIVATED PROTEIN KINASE KINASE KINASE 20-RELATED"/>
    <property type="match status" value="1"/>
</dbReference>
<dbReference type="EC" id="2.7.11.1" evidence="1"/>
<dbReference type="PROSITE" id="PS50072">
    <property type="entry name" value="CSA_PPIASE_2"/>
    <property type="match status" value="1"/>
</dbReference>
<organism evidence="12 13">
    <name type="scientific">Gordonia rubripertincta</name>
    <name type="common">Rhodococcus corallinus</name>
    <dbReference type="NCBI Taxonomy" id="36822"/>
    <lineage>
        <taxon>Bacteria</taxon>
        <taxon>Bacillati</taxon>
        <taxon>Actinomycetota</taxon>
        <taxon>Actinomycetes</taxon>
        <taxon>Mycobacteriales</taxon>
        <taxon>Gordoniaceae</taxon>
        <taxon>Gordonia</taxon>
    </lineage>
</organism>
<dbReference type="PROSITE" id="PS00107">
    <property type="entry name" value="PROTEIN_KINASE_ATP"/>
    <property type="match status" value="1"/>
</dbReference>
<dbReference type="Proteomes" id="UP001195196">
    <property type="component" value="Unassembled WGS sequence"/>
</dbReference>
<dbReference type="GO" id="GO:0003755">
    <property type="term" value="F:peptidyl-prolyl cis-trans isomerase activity"/>
    <property type="evidence" value="ECO:0007669"/>
    <property type="project" value="InterPro"/>
</dbReference>
<evidence type="ECO:0000256" key="7">
    <source>
        <dbReference type="PROSITE-ProRule" id="PRU10141"/>
    </source>
</evidence>
<proteinExistence type="predicted"/>
<dbReference type="FunFam" id="3.30.200.20:FF:000348">
    <property type="entry name" value="Serine/threonine protein kinase"/>
    <property type="match status" value="1"/>
</dbReference>